<gene>
    <name evidence="8" type="ORF">ACOF00016_LOCUS3349</name>
</gene>
<evidence type="ECO:0000256" key="4">
    <source>
        <dbReference type="ARBA" id="ARBA00022801"/>
    </source>
</evidence>
<dbReference type="GO" id="GO:0016020">
    <property type="term" value="C:membrane"/>
    <property type="evidence" value="ECO:0007669"/>
    <property type="project" value="TreeGrafter"/>
</dbReference>
<dbReference type="Pfam" id="PF01435">
    <property type="entry name" value="Peptidase_M48"/>
    <property type="match status" value="1"/>
</dbReference>
<dbReference type="PANTHER" id="PTHR22726:SF1">
    <property type="entry name" value="METALLOENDOPEPTIDASE OMA1, MITOCHONDRIAL"/>
    <property type="match status" value="1"/>
</dbReference>
<reference evidence="8" key="1">
    <citation type="submission" date="2021-01" db="EMBL/GenBank/DDBJ databases">
        <authorList>
            <person name="Corre E."/>
            <person name="Pelletier E."/>
            <person name="Niang G."/>
            <person name="Scheremetjew M."/>
            <person name="Finn R."/>
            <person name="Kale V."/>
            <person name="Holt S."/>
            <person name="Cochrane G."/>
            <person name="Meng A."/>
            <person name="Brown T."/>
            <person name="Cohen L."/>
        </authorList>
    </citation>
    <scope>NUCLEOTIDE SEQUENCE</scope>
    <source>
        <strain evidence="8">CCMP127</strain>
    </source>
</reference>
<dbReference type="AlphaFoldDB" id="A0A7S3P4Z9"/>
<dbReference type="Gene3D" id="3.30.2010.10">
    <property type="entry name" value="Metalloproteases ('zincins'), catalytic domain"/>
    <property type="match status" value="1"/>
</dbReference>
<dbReference type="InterPro" id="IPR051156">
    <property type="entry name" value="Mito/Outer_Membr_Metalloprot"/>
</dbReference>
<evidence type="ECO:0000256" key="5">
    <source>
        <dbReference type="ARBA" id="ARBA00022833"/>
    </source>
</evidence>
<sequence>MLSLIGSSSSSSGSISSSARLLLVCRSSNRYTTTGSLLKTMFPPPPPPPPPPHRGIGIISHHRRCRRSMVTTTKRMADWILWRQKPWQEKVGVYFRVVRIPAIAYGIFTLGYRQGVMESFRHPYKFQEQMMDNILLESTGYQVDRKDMDVLVLSELDFLPPNDRKTKQLVQTNRYYQIASVAHQIIAAARKHVQERLEEAKQVVRQRELKVGIRALMDDGHKKDVSAMTNQGLPPLESLMEVQVEKAYDKDPDVQKWRNAKIRIEGDELNVEPWRFVFLGSGAGPNAWVTELLPKRIFITKTITDFCQNIDEMAFVMAHEVSHLVLGHISLANEIDLGLKTTEIVLLSLDPTAGLVTFAIVGILSFARKAIEMSYSRKHEHEADELGLKLLAECGHQFDLEAGAKFLYRMHNAEESNGKTGWLDSHPASLERARQIYQESKKIMAAQQPPAPK</sequence>
<keyword evidence="2" id="KW-0645">Protease</keyword>
<dbReference type="PANTHER" id="PTHR22726">
    <property type="entry name" value="METALLOENDOPEPTIDASE OMA1"/>
    <property type="match status" value="1"/>
</dbReference>
<dbReference type="GO" id="GO:0004222">
    <property type="term" value="F:metalloendopeptidase activity"/>
    <property type="evidence" value="ECO:0007669"/>
    <property type="project" value="InterPro"/>
</dbReference>
<feature type="domain" description="Peptidase M48" evidence="7">
    <location>
        <begin position="270"/>
        <end position="437"/>
    </location>
</feature>
<evidence type="ECO:0000256" key="6">
    <source>
        <dbReference type="ARBA" id="ARBA00023049"/>
    </source>
</evidence>
<evidence type="ECO:0000256" key="3">
    <source>
        <dbReference type="ARBA" id="ARBA00022723"/>
    </source>
</evidence>
<comment type="cofactor">
    <cofactor evidence="1">
        <name>Zn(2+)</name>
        <dbReference type="ChEBI" id="CHEBI:29105"/>
    </cofactor>
</comment>
<proteinExistence type="predicted"/>
<keyword evidence="4" id="KW-0378">Hydrolase</keyword>
<keyword evidence="6" id="KW-0482">Metalloprotease</keyword>
<dbReference type="GO" id="GO:0051603">
    <property type="term" value="P:proteolysis involved in protein catabolic process"/>
    <property type="evidence" value="ECO:0007669"/>
    <property type="project" value="TreeGrafter"/>
</dbReference>
<evidence type="ECO:0000256" key="2">
    <source>
        <dbReference type="ARBA" id="ARBA00022670"/>
    </source>
</evidence>
<protein>
    <recommendedName>
        <fullName evidence="7">Peptidase M48 domain-containing protein</fullName>
    </recommendedName>
</protein>
<name>A0A7S3P4Z9_9STRA</name>
<dbReference type="GO" id="GO:0046872">
    <property type="term" value="F:metal ion binding"/>
    <property type="evidence" value="ECO:0007669"/>
    <property type="project" value="UniProtKB-KW"/>
</dbReference>
<keyword evidence="3" id="KW-0479">Metal-binding</keyword>
<dbReference type="EMBL" id="HBIM01003889">
    <property type="protein sequence ID" value="CAE0405322.1"/>
    <property type="molecule type" value="Transcribed_RNA"/>
</dbReference>
<evidence type="ECO:0000256" key="1">
    <source>
        <dbReference type="ARBA" id="ARBA00001947"/>
    </source>
</evidence>
<accession>A0A7S3P4Z9</accession>
<organism evidence="8">
    <name type="scientific">Amphora coffeiformis</name>
    <dbReference type="NCBI Taxonomy" id="265554"/>
    <lineage>
        <taxon>Eukaryota</taxon>
        <taxon>Sar</taxon>
        <taxon>Stramenopiles</taxon>
        <taxon>Ochrophyta</taxon>
        <taxon>Bacillariophyta</taxon>
        <taxon>Bacillariophyceae</taxon>
        <taxon>Bacillariophycidae</taxon>
        <taxon>Thalassiophysales</taxon>
        <taxon>Catenulaceae</taxon>
        <taxon>Amphora</taxon>
    </lineage>
</organism>
<dbReference type="InterPro" id="IPR001915">
    <property type="entry name" value="Peptidase_M48"/>
</dbReference>
<evidence type="ECO:0000259" key="7">
    <source>
        <dbReference type="Pfam" id="PF01435"/>
    </source>
</evidence>
<evidence type="ECO:0000313" key="8">
    <source>
        <dbReference type="EMBL" id="CAE0405322.1"/>
    </source>
</evidence>
<dbReference type="SUPFAM" id="SSF101447">
    <property type="entry name" value="Formin homology 2 domain (FH2 domain)"/>
    <property type="match status" value="1"/>
</dbReference>
<keyword evidence="5" id="KW-0862">Zinc</keyword>